<protein>
    <submittedName>
        <fullName evidence="3">Glycosyl transferase group 1</fullName>
    </submittedName>
</protein>
<dbReference type="SUPFAM" id="SSF53756">
    <property type="entry name" value="UDP-Glycosyltransferase/glycogen phosphorylase"/>
    <property type="match status" value="1"/>
</dbReference>
<reference evidence="4" key="1">
    <citation type="submission" date="2009-09" db="EMBL/GenBank/DDBJ databases">
        <title>The complete genome of Nakamurella multipartita DSM 44233.</title>
        <authorList>
            <consortium name="US DOE Joint Genome Institute (JGI-PGF)"/>
            <person name="Lucas S."/>
            <person name="Copeland A."/>
            <person name="Lapidus A."/>
            <person name="Glavina del Rio T."/>
            <person name="Dalin E."/>
            <person name="Tice H."/>
            <person name="Bruce D."/>
            <person name="Goodwin L."/>
            <person name="Pitluck S."/>
            <person name="Kyrpides N."/>
            <person name="Mavromatis K."/>
            <person name="Ivanova N."/>
            <person name="Ovchinnikova G."/>
            <person name="Sims D."/>
            <person name="Meincke L."/>
            <person name="Brettin T."/>
            <person name="Detter J.C."/>
            <person name="Han C."/>
            <person name="Larimer F."/>
            <person name="Land M."/>
            <person name="Hauser L."/>
            <person name="Markowitz V."/>
            <person name="Cheng J.-F."/>
            <person name="Hugenholtz P."/>
            <person name="Woyke T."/>
            <person name="Wu D."/>
            <person name="Klenk H.-P."/>
            <person name="Eisen J.A."/>
        </authorList>
    </citation>
    <scope>NUCLEOTIDE SEQUENCE [LARGE SCALE GENOMIC DNA]</scope>
    <source>
        <strain evidence="4">ATCC 700099 / DSM 44233 / CIP 104796 / JCM 9543 / NBRC 105858 / Y-104</strain>
    </source>
</reference>
<evidence type="ECO:0000256" key="1">
    <source>
        <dbReference type="ARBA" id="ARBA00022679"/>
    </source>
</evidence>
<feature type="domain" description="Glycosyl transferase family 1" evidence="2">
    <location>
        <begin position="181"/>
        <end position="342"/>
    </location>
</feature>
<dbReference type="HOGENOM" id="CLU_009583_27_6_11"/>
<evidence type="ECO:0000313" key="4">
    <source>
        <dbReference type="Proteomes" id="UP000002218"/>
    </source>
</evidence>
<dbReference type="KEGG" id="nml:Namu_4183"/>
<dbReference type="eggNOG" id="COG0438">
    <property type="taxonomic scope" value="Bacteria"/>
</dbReference>
<dbReference type="CDD" id="cd03809">
    <property type="entry name" value="GT4_MtfB-like"/>
    <property type="match status" value="1"/>
</dbReference>
<accession>C8XIK7</accession>
<dbReference type="PANTHER" id="PTHR46401">
    <property type="entry name" value="GLYCOSYLTRANSFERASE WBBK-RELATED"/>
    <property type="match status" value="1"/>
</dbReference>
<dbReference type="EMBL" id="CP001737">
    <property type="protein sequence ID" value="ACV80472.1"/>
    <property type="molecule type" value="Genomic_DNA"/>
</dbReference>
<evidence type="ECO:0000259" key="2">
    <source>
        <dbReference type="Pfam" id="PF00534"/>
    </source>
</evidence>
<dbReference type="Proteomes" id="UP000002218">
    <property type="component" value="Chromosome"/>
</dbReference>
<gene>
    <name evidence="3" type="ordered locus">Namu_4183</name>
</gene>
<sequence>MKQLSVIVEQCLAPVPGGTGRYAAQIAQALAERPRPGWSVRTVTAWHRNVRAAAIAGTNGPVRLPAGHRVLGELWLRGLPPTVGGQAVHATTPLAPPRLDGLVVTVHDAVPWTHPETLTARGVHWHQVMVGRAMERARSVVVPSAAVASDLHGIFPRAADRIVVVGHGVTALPVPADAKHRRRDLGLTERYVLAIGTLEPRKGIDTLIAAMGQPALHQAHLAIVGPGGWGEVDVPTLAARAEVAPERLHKLGRLSDADLAAVLDGAAAFAAPSRSEGFGLPVLEAMAAAVPVVCSDAPALVELVAGAAIVVPRQDPVALADALAQVLQDRALATDLALRGQQRSSAFSWPEAANRLWDLHAG</sequence>
<proteinExistence type="predicted"/>
<dbReference type="PANTHER" id="PTHR46401:SF2">
    <property type="entry name" value="GLYCOSYLTRANSFERASE WBBK-RELATED"/>
    <property type="match status" value="1"/>
</dbReference>
<name>C8XIK7_NAKMY</name>
<evidence type="ECO:0000313" key="3">
    <source>
        <dbReference type="EMBL" id="ACV80472.1"/>
    </source>
</evidence>
<reference evidence="3 4" key="2">
    <citation type="journal article" date="2010" name="Stand. Genomic Sci.">
        <title>Complete genome sequence of Nakamurella multipartita type strain (Y-104).</title>
        <authorList>
            <person name="Tice H."/>
            <person name="Mayilraj S."/>
            <person name="Sims D."/>
            <person name="Lapidus A."/>
            <person name="Nolan M."/>
            <person name="Lucas S."/>
            <person name="Glavina Del Rio T."/>
            <person name="Copeland A."/>
            <person name="Cheng J.F."/>
            <person name="Meincke L."/>
            <person name="Bruce D."/>
            <person name="Goodwin L."/>
            <person name="Pitluck S."/>
            <person name="Ivanova N."/>
            <person name="Mavromatis K."/>
            <person name="Ovchinnikova G."/>
            <person name="Pati A."/>
            <person name="Chen A."/>
            <person name="Palaniappan K."/>
            <person name="Land M."/>
            <person name="Hauser L."/>
            <person name="Chang Y.J."/>
            <person name="Jeffries C.D."/>
            <person name="Detter J.C."/>
            <person name="Brettin T."/>
            <person name="Rohde M."/>
            <person name="Goker M."/>
            <person name="Bristow J."/>
            <person name="Eisen J.A."/>
            <person name="Markowitz V."/>
            <person name="Hugenholtz P."/>
            <person name="Kyrpides N.C."/>
            <person name="Klenk H.P."/>
            <person name="Chen F."/>
        </authorList>
    </citation>
    <scope>NUCLEOTIDE SEQUENCE [LARGE SCALE GENOMIC DNA]</scope>
    <source>
        <strain evidence="4">ATCC 700099 / DSM 44233 / CIP 104796 / JCM 9543 / NBRC 105858 / Y-104</strain>
    </source>
</reference>
<dbReference type="InterPro" id="IPR001296">
    <property type="entry name" value="Glyco_trans_1"/>
</dbReference>
<dbReference type="GO" id="GO:0016757">
    <property type="term" value="F:glycosyltransferase activity"/>
    <property type="evidence" value="ECO:0007669"/>
    <property type="project" value="InterPro"/>
</dbReference>
<keyword evidence="1 3" id="KW-0808">Transferase</keyword>
<keyword evidence="4" id="KW-1185">Reference proteome</keyword>
<dbReference type="CAZy" id="GT4">
    <property type="family name" value="Glycosyltransferase Family 4"/>
</dbReference>
<dbReference type="InParanoid" id="C8XIK7"/>
<dbReference type="Gene3D" id="3.40.50.2000">
    <property type="entry name" value="Glycogen Phosphorylase B"/>
    <property type="match status" value="2"/>
</dbReference>
<dbReference type="STRING" id="479431.Namu_4183"/>
<dbReference type="RefSeq" id="WP_015749297.1">
    <property type="nucleotide sequence ID" value="NC_013235.1"/>
</dbReference>
<dbReference type="Pfam" id="PF00534">
    <property type="entry name" value="Glycos_transf_1"/>
    <property type="match status" value="1"/>
</dbReference>
<dbReference type="GO" id="GO:0009103">
    <property type="term" value="P:lipopolysaccharide biosynthetic process"/>
    <property type="evidence" value="ECO:0007669"/>
    <property type="project" value="TreeGrafter"/>
</dbReference>
<organism evidence="3 4">
    <name type="scientific">Nakamurella multipartita (strain ATCC 700099 / DSM 44233 / CIP 104796 / JCM 9543 / NBRC 105858 / Y-104)</name>
    <name type="common">Microsphaera multipartita</name>
    <dbReference type="NCBI Taxonomy" id="479431"/>
    <lineage>
        <taxon>Bacteria</taxon>
        <taxon>Bacillati</taxon>
        <taxon>Actinomycetota</taxon>
        <taxon>Actinomycetes</taxon>
        <taxon>Nakamurellales</taxon>
        <taxon>Nakamurellaceae</taxon>
        <taxon>Nakamurella</taxon>
    </lineage>
</organism>
<dbReference type="AlphaFoldDB" id="C8XIK7"/>
<dbReference type="OrthoDB" id="9801609at2"/>